<dbReference type="InterPro" id="IPR042099">
    <property type="entry name" value="ANL_N_sf"/>
</dbReference>
<evidence type="ECO:0000313" key="3">
    <source>
        <dbReference type="EMBL" id="MBB6093460.1"/>
    </source>
</evidence>
<dbReference type="PANTHER" id="PTHR43767">
    <property type="entry name" value="LONG-CHAIN-FATTY-ACID--COA LIGASE"/>
    <property type="match status" value="1"/>
</dbReference>
<dbReference type="Proteomes" id="UP000588068">
    <property type="component" value="Unassembled WGS sequence"/>
</dbReference>
<reference evidence="3 4" key="1">
    <citation type="submission" date="2020-08" db="EMBL/GenBank/DDBJ databases">
        <title>Genomic Encyclopedia of Type Strains, Phase IV (KMG-IV): sequencing the most valuable type-strain genomes for metagenomic binning, comparative biology and taxonomic classification.</title>
        <authorList>
            <person name="Goeker M."/>
        </authorList>
    </citation>
    <scope>NUCLEOTIDE SEQUENCE [LARGE SCALE GENOMIC DNA]</scope>
    <source>
        <strain evidence="3 4">DSM 26723</strain>
    </source>
</reference>
<evidence type="ECO:0000259" key="2">
    <source>
        <dbReference type="Pfam" id="PF13193"/>
    </source>
</evidence>
<dbReference type="InterPro" id="IPR000873">
    <property type="entry name" value="AMP-dep_synth/lig_dom"/>
</dbReference>
<dbReference type="InterPro" id="IPR045851">
    <property type="entry name" value="AMP-bd_C_sf"/>
</dbReference>
<dbReference type="GO" id="GO:0016878">
    <property type="term" value="F:acid-thiol ligase activity"/>
    <property type="evidence" value="ECO:0007669"/>
    <property type="project" value="UniProtKB-ARBA"/>
</dbReference>
<keyword evidence="3" id="KW-0436">Ligase</keyword>
<keyword evidence="4" id="KW-1185">Reference proteome</keyword>
<dbReference type="Pfam" id="PF13193">
    <property type="entry name" value="AMP-binding_C"/>
    <property type="match status" value="1"/>
</dbReference>
<protein>
    <submittedName>
        <fullName evidence="3">Acyl-CoA synthetase (AMP-forming)/AMP-acid ligase II</fullName>
    </submittedName>
</protein>
<dbReference type="PROSITE" id="PS00455">
    <property type="entry name" value="AMP_BINDING"/>
    <property type="match status" value="1"/>
</dbReference>
<evidence type="ECO:0000313" key="4">
    <source>
        <dbReference type="Proteomes" id="UP000588068"/>
    </source>
</evidence>
<name>A0A841HMF6_9GAMM</name>
<gene>
    <name evidence="3" type="ORF">HNQ60_002341</name>
</gene>
<evidence type="ECO:0000259" key="1">
    <source>
        <dbReference type="Pfam" id="PF00501"/>
    </source>
</evidence>
<sequence length="524" mass="56983">MRVTAASIAAMRERPFGSHHELIQAHASLRPKKVAMIQEGRRITYGDLDVLMDRIAAGLQRDGIKPGDPVAICASASIEYGAVFMATLRAAGGVVPLAPSSTAQSLMTMLEDCGATILFLDAAVASALAPLRKSTGPTWVMLDGSDAGVRFEDWLPSSESKPQAVSMDPNAAFNIIYSSGTTGTPKGIVQSHQLRWLQLMRDKGHDYDADSAQVTLVSTPLYSNTTLVSFLPTLANGGTVVLQAKFDAVKFLELAQKHRVTHAMLVPVQYRRLMAVPDFERYDLSSFVMKYSTSAPFAGDLKADVLKRWPGGLTEYYGMTEGGASCVLLAHERPDKLHTVGCPFPGHEMRVIDEEGRELPAGQVGEIVGRSPVMMNGYLNQPKKTSEAEWYDEKGNRFIRTGDVGCFDAEGFLTLMDRRKDMIISGGFNVYPSDIEAVLVQHEGVLEAAVVGVPSERWGETPVGFVVPRDGCSLDASSLCSWANERLGKTQAISAIEVVSALPRSAIGKVLKRELRDRYRPRSS</sequence>
<dbReference type="RefSeq" id="WP_184331906.1">
    <property type="nucleotide sequence ID" value="NZ_JACHHZ010000003.1"/>
</dbReference>
<dbReference type="InterPro" id="IPR050237">
    <property type="entry name" value="ATP-dep_AMP-bd_enzyme"/>
</dbReference>
<dbReference type="InterPro" id="IPR025110">
    <property type="entry name" value="AMP-bd_C"/>
</dbReference>
<dbReference type="SUPFAM" id="SSF56801">
    <property type="entry name" value="Acetyl-CoA synthetase-like"/>
    <property type="match status" value="1"/>
</dbReference>
<dbReference type="PANTHER" id="PTHR43767:SF1">
    <property type="entry name" value="NONRIBOSOMAL PEPTIDE SYNTHASE PES1 (EUROFUNG)-RELATED"/>
    <property type="match status" value="1"/>
</dbReference>
<dbReference type="InterPro" id="IPR020845">
    <property type="entry name" value="AMP-binding_CS"/>
</dbReference>
<dbReference type="Pfam" id="PF00501">
    <property type="entry name" value="AMP-binding"/>
    <property type="match status" value="1"/>
</dbReference>
<accession>A0A841HMF6</accession>
<feature type="domain" description="AMP-binding enzyme C-terminal" evidence="2">
    <location>
        <begin position="435"/>
        <end position="509"/>
    </location>
</feature>
<organism evidence="3 4">
    <name type="scientific">Povalibacter uvarum</name>
    <dbReference type="NCBI Taxonomy" id="732238"/>
    <lineage>
        <taxon>Bacteria</taxon>
        <taxon>Pseudomonadati</taxon>
        <taxon>Pseudomonadota</taxon>
        <taxon>Gammaproteobacteria</taxon>
        <taxon>Steroidobacterales</taxon>
        <taxon>Steroidobacteraceae</taxon>
        <taxon>Povalibacter</taxon>
    </lineage>
</organism>
<dbReference type="EMBL" id="JACHHZ010000003">
    <property type="protein sequence ID" value="MBB6093460.1"/>
    <property type="molecule type" value="Genomic_DNA"/>
</dbReference>
<dbReference type="AlphaFoldDB" id="A0A841HMF6"/>
<dbReference type="Gene3D" id="3.40.50.12780">
    <property type="entry name" value="N-terminal domain of ligase-like"/>
    <property type="match status" value="1"/>
</dbReference>
<feature type="domain" description="AMP-dependent synthetase/ligase" evidence="1">
    <location>
        <begin position="24"/>
        <end position="379"/>
    </location>
</feature>
<comment type="caution">
    <text evidence="3">The sequence shown here is derived from an EMBL/GenBank/DDBJ whole genome shotgun (WGS) entry which is preliminary data.</text>
</comment>
<proteinExistence type="predicted"/>
<dbReference type="Gene3D" id="3.30.300.30">
    <property type="match status" value="1"/>
</dbReference>